<reference evidence="2 3" key="1">
    <citation type="submission" date="2016-05" db="EMBL/GenBank/DDBJ databases">
        <authorList>
            <person name="Lavstsen T."/>
            <person name="Jespersen J.S."/>
        </authorList>
    </citation>
    <scope>NUCLEOTIDE SEQUENCE [LARGE SCALE GENOMIC DNA]</scope>
</reference>
<dbReference type="KEGG" id="vg:29068890"/>
<gene>
    <name evidence="2" type="ORF">AURORA_25</name>
</gene>
<feature type="region of interest" description="Disordered" evidence="1">
    <location>
        <begin position="74"/>
        <end position="100"/>
    </location>
</feature>
<proteinExistence type="predicted"/>
<dbReference type="EMBL" id="KX349899">
    <property type="protein sequence ID" value="ANT41139.1"/>
    <property type="molecule type" value="Genomic_DNA"/>
</dbReference>
<organism evidence="2 3">
    <name type="scientific">Bacillus phage Aurora</name>
    <dbReference type="NCBI Taxonomy" id="1874000"/>
    <lineage>
        <taxon>Viruses</taxon>
        <taxon>Duplodnaviria</taxon>
        <taxon>Heunggongvirae</taxon>
        <taxon>Uroviricota</taxon>
        <taxon>Caudoviricetes</taxon>
        <taxon>Salasmaviridae</taxon>
        <taxon>Northropvirinae</taxon>
        <taxon>Claudivirus</taxon>
        <taxon>Claudivirus aurora</taxon>
    </lineage>
</organism>
<evidence type="ECO:0000313" key="2">
    <source>
        <dbReference type="EMBL" id="ANT41139.1"/>
    </source>
</evidence>
<accession>A0A1B1PAG1</accession>
<keyword evidence="3" id="KW-1185">Reference proteome</keyword>
<evidence type="ECO:0000313" key="3">
    <source>
        <dbReference type="Proteomes" id="UP000201440"/>
    </source>
</evidence>
<sequence length="100" mass="11392">MDRETLGSLMGEFEAPETADSRKSEIMLELNEGFSNIIAKQEKLQKDMETISSKNLELQKTNSHYANRIAIQSLDMSEKQEQQKKEEVKSRTLSDALKGL</sequence>
<dbReference type="OrthoDB" id="21754at10239"/>
<dbReference type="Proteomes" id="UP000201440">
    <property type="component" value="Segment"/>
</dbReference>
<dbReference type="GeneID" id="29068890"/>
<name>A0A1B1PAG1_9CAUD</name>
<evidence type="ECO:0000256" key="1">
    <source>
        <dbReference type="SAM" id="MobiDB-lite"/>
    </source>
</evidence>
<feature type="region of interest" description="Disordered" evidence="1">
    <location>
        <begin position="1"/>
        <end position="21"/>
    </location>
</feature>
<protein>
    <submittedName>
        <fullName evidence="2">Scaffold protein</fullName>
    </submittedName>
</protein>
<feature type="compositionally biased region" description="Basic and acidic residues" evidence="1">
    <location>
        <begin position="76"/>
        <end position="92"/>
    </location>
</feature>
<dbReference type="RefSeq" id="YP_009292376.1">
    <property type="nucleotide sequence ID" value="NC_031121.1"/>
</dbReference>